<feature type="compositionally biased region" description="Low complexity" evidence="1">
    <location>
        <begin position="1"/>
        <end position="12"/>
    </location>
</feature>
<organism evidence="3">
    <name type="scientific">Ananas comosus var. bracteatus</name>
    <name type="common">red pineapple</name>
    <dbReference type="NCBI Taxonomy" id="296719"/>
    <lineage>
        <taxon>Eukaryota</taxon>
        <taxon>Viridiplantae</taxon>
        <taxon>Streptophyta</taxon>
        <taxon>Embryophyta</taxon>
        <taxon>Tracheophyta</taxon>
        <taxon>Spermatophyta</taxon>
        <taxon>Magnoliopsida</taxon>
        <taxon>Liliopsida</taxon>
        <taxon>Poales</taxon>
        <taxon>Bromeliaceae</taxon>
        <taxon>Bromelioideae</taxon>
        <taxon>Ananas</taxon>
    </lineage>
</organism>
<dbReference type="InterPro" id="IPR008889">
    <property type="entry name" value="VQ"/>
</dbReference>
<dbReference type="InterPro" id="IPR039609">
    <property type="entry name" value="VQ_15/22"/>
</dbReference>
<dbReference type="EMBL" id="CAJEUB010000003">
    <property type="protein sequence ID" value="CAD1845566.1"/>
    <property type="molecule type" value="Genomic_DNA"/>
</dbReference>
<feature type="compositionally biased region" description="Low complexity" evidence="1">
    <location>
        <begin position="211"/>
        <end position="234"/>
    </location>
</feature>
<evidence type="ECO:0000256" key="1">
    <source>
        <dbReference type="SAM" id="MobiDB-lite"/>
    </source>
</evidence>
<dbReference type="Pfam" id="PF05678">
    <property type="entry name" value="VQ"/>
    <property type="match status" value="1"/>
</dbReference>
<sequence length="389" mass="41613">MDSTTSGSMQSSSGGGGGGGGGGDEEFSSHPHEYISSFLTFPPPPPPPPPQQPPNSTPFDPFSTFLNPFPPSSNPSNLTPPARTDVADFTASFRPQPQPPTTSLPSNTVPVQPPAPRGGSRKRSRASRKPPTTVLTTDTSNFRAMVQEFTGFPTPPFASSSPFVRPRLGLLHPTATVAGPPPPYLLRPSPQKAQTVIDAIASIARNSNIGSSSLSSEQQRRQQQQQQQEQQVQQSNLLDAPIFGNLAFQSPVNSKSSSHNNMSVFFEKQQQRAQTAELIAGDGLANWIDYDGLDQIQTQTQTQSLFGTDVGDYGDSQGVDYISRLSSSTTEIGSFHAADKGVGLLSHVDVNGEGREDAFSQGFAAPKDKWKLGFFLKGPSMSLLMMACF</sequence>
<feature type="compositionally biased region" description="Basic residues" evidence="1">
    <location>
        <begin position="119"/>
        <end position="128"/>
    </location>
</feature>
<dbReference type="PANTHER" id="PTHR33179">
    <property type="entry name" value="VQ MOTIF-CONTAINING PROTEIN"/>
    <property type="match status" value="1"/>
</dbReference>
<accession>A0A6V7QRZ8</accession>
<feature type="region of interest" description="Disordered" evidence="1">
    <location>
        <begin position="1"/>
        <end position="135"/>
    </location>
</feature>
<evidence type="ECO:0000259" key="2">
    <source>
        <dbReference type="Pfam" id="PF05678"/>
    </source>
</evidence>
<dbReference type="AlphaFoldDB" id="A0A6V7QRZ8"/>
<gene>
    <name evidence="3" type="ORF">CB5_LOCUS28777</name>
</gene>
<feature type="domain" description="VQ" evidence="2">
    <location>
        <begin position="130"/>
        <end position="156"/>
    </location>
</feature>
<dbReference type="PRINTS" id="PR01217">
    <property type="entry name" value="PRICHEXTENSN"/>
</dbReference>
<reference evidence="3" key="1">
    <citation type="submission" date="2020-07" db="EMBL/GenBank/DDBJ databases">
        <authorList>
            <person name="Lin J."/>
        </authorList>
    </citation>
    <scope>NUCLEOTIDE SEQUENCE</scope>
</reference>
<proteinExistence type="predicted"/>
<evidence type="ECO:0000313" key="3">
    <source>
        <dbReference type="EMBL" id="CAD1845566.1"/>
    </source>
</evidence>
<feature type="compositionally biased region" description="Gly residues" evidence="1">
    <location>
        <begin position="13"/>
        <end position="22"/>
    </location>
</feature>
<dbReference type="PANTHER" id="PTHR33179:SF58">
    <property type="entry name" value="OS08G0409500 PROTEIN"/>
    <property type="match status" value="1"/>
</dbReference>
<name>A0A6V7QRZ8_ANACO</name>
<feature type="region of interest" description="Disordered" evidence="1">
    <location>
        <begin position="209"/>
        <end position="234"/>
    </location>
</feature>
<protein>
    <recommendedName>
        <fullName evidence="2">VQ domain-containing protein</fullName>
    </recommendedName>
</protein>
<feature type="compositionally biased region" description="Pro residues" evidence="1">
    <location>
        <begin position="41"/>
        <end position="56"/>
    </location>
</feature>